<sequence>MTSAVMATLAGMLCIGGLIAVMVGLQRSPDTGGQGRSLADRWGSITRRPSGPDRRRRDLVLVASVMVGVIVAAVSGWVVAVVITPALVLGLPALLATPRRRDLELLEALDRWVRSLSATLPTGKSITDAIRLSRRTAPALLQDHLSVMVARLNSRWDTRDALMRFADELDSPDADGVVAALILAAQRGSNGAASTLNALADSLQVQLRGRRLIETERAKPYIVVRQVTVITLGTLVLAMIIGRDFFSPYRTPVGQLILTVLIMAYAASLVIMRRRARPRQRQRILVGVHR</sequence>
<dbReference type="PANTHER" id="PTHR35007:SF3">
    <property type="entry name" value="POSSIBLE CONSERVED ALANINE RICH MEMBRANE PROTEIN"/>
    <property type="match status" value="1"/>
</dbReference>
<evidence type="ECO:0000256" key="1">
    <source>
        <dbReference type="ARBA" id="ARBA00004651"/>
    </source>
</evidence>
<feature type="transmembrane region" description="Helical" evidence="7">
    <location>
        <begin position="253"/>
        <end position="272"/>
    </location>
</feature>
<keyword evidence="4 7" id="KW-1133">Transmembrane helix</keyword>
<comment type="subcellular location">
    <subcellularLocation>
        <location evidence="1">Cell membrane</location>
        <topology evidence="1">Multi-pass membrane protein</topology>
    </subcellularLocation>
</comment>
<dbReference type="EMBL" id="JAFBCF010000001">
    <property type="protein sequence ID" value="MBM7798878.1"/>
    <property type="molecule type" value="Genomic_DNA"/>
</dbReference>
<dbReference type="PANTHER" id="PTHR35007">
    <property type="entry name" value="INTEGRAL MEMBRANE PROTEIN-RELATED"/>
    <property type="match status" value="1"/>
</dbReference>
<evidence type="ECO:0000313" key="10">
    <source>
        <dbReference type="Proteomes" id="UP000704762"/>
    </source>
</evidence>
<keyword evidence="5 7" id="KW-0472">Membrane</keyword>
<feature type="transmembrane region" description="Helical" evidence="7">
    <location>
        <begin position="59"/>
        <end position="91"/>
    </location>
</feature>
<organism evidence="9 10">
    <name type="scientific">Microlunatus panaciterrae</name>
    <dbReference type="NCBI Taxonomy" id="400768"/>
    <lineage>
        <taxon>Bacteria</taxon>
        <taxon>Bacillati</taxon>
        <taxon>Actinomycetota</taxon>
        <taxon>Actinomycetes</taxon>
        <taxon>Propionibacteriales</taxon>
        <taxon>Propionibacteriaceae</taxon>
        <taxon>Microlunatus</taxon>
    </lineage>
</organism>
<dbReference type="Proteomes" id="UP000704762">
    <property type="component" value="Unassembled WGS sequence"/>
</dbReference>
<evidence type="ECO:0000256" key="3">
    <source>
        <dbReference type="ARBA" id="ARBA00022692"/>
    </source>
</evidence>
<evidence type="ECO:0000256" key="5">
    <source>
        <dbReference type="ARBA" id="ARBA00023136"/>
    </source>
</evidence>
<evidence type="ECO:0000256" key="2">
    <source>
        <dbReference type="ARBA" id="ARBA00022475"/>
    </source>
</evidence>
<dbReference type="InterPro" id="IPR018076">
    <property type="entry name" value="T2SS_GspF_dom"/>
</dbReference>
<comment type="caution">
    <text evidence="9">The sequence shown here is derived from an EMBL/GenBank/DDBJ whole genome shotgun (WGS) entry which is preliminary data.</text>
</comment>
<evidence type="ECO:0000313" key="9">
    <source>
        <dbReference type="EMBL" id="MBM7798878.1"/>
    </source>
</evidence>
<evidence type="ECO:0000259" key="8">
    <source>
        <dbReference type="Pfam" id="PF00482"/>
    </source>
</evidence>
<evidence type="ECO:0000256" key="4">
    <source>
        <dbReference type="ARBA" id="ARBA00022989"/>
    </source>
</evidence>
<accession>A0ABS2RJI0</accession>
<name>A0ABS2RJI0_9ACTN</name>
<keyword evidence="3 7" id="KW-0812">Transmembrane</keyword>
<dbReference type="RefSeq" id="WP_204917373.1">
    <property type="nucleotide sequence ID" value="NZ_BAAAQP010000002.1"/>
</dbReference>
<gene>
    <name evidence="9" type="ORF">JOE57_001799</name>
</gene>
<protein>
    <submittedName>
        <fullName evidence="9">Flp pilus assembly protein TadB</fullName>
    </submittedName>
</protein>
<proteinExistence type="predicted"/>
<feature type="domain" description="Type II secretion system protein GspF" evidence="8">
    <location>
        <begin position="112"/>
        <end position="237"/>
    </location>
</feature>
<feature type="region of interest" description="Disordered" evidence="6">
    <location>
        <begin position="29"/>
        <end position="53"/>
    </location>
</feature>
<keyword evidence="10" id="KW-1185">Reference proteome</keyword>
<evidence type="ECO:0000256" key="6">
    <source>
        <dbReference type="SAM" id="MobiDB-lite"/>
    </source>
</evidence>
<feature type="transmembrane region" description="Helical" evidence="7">
    <location>
        <begin position="220"/>
        <end position="241"/>
    </location>
</feature>
<evidence type="ECO:0000256" key="7">
    <source>
        <dbReference type="SAM" id="Phobius"/>
    </source>
</evidence>
<reference evidence="9 10" key="1">
    <citation type="submission" date="2021-01" db="EMBL/GenBank/DDBJ databases">
        <title>Sequencing the genomes of 1000 actinobacteria strains.</title>
        <authorList>
            <person name="Klenk H.-P."/>
        </authorList>
    </citation>
    <scope>NUCLEOTIDE SEQUENCE [LARGE SCALE GENOMIC DNA]</scope>
    <source>
        <strain evidence="9 10">DSM 18662</strain>
    </source>
</reference>
<dbReference type="Pfam" id="PF00482">
    <property type="entry name" value="T2SSF"/>
    <property type="match status" value="1"/>
</dbReference>
<keyword evidence="2" id="KW-1003">Cell membrane</keyword>